<accession>A0A3R6YBT7</accession>
<feature type="transmembrane region" description="Helical" evidence="3">
    <location>
        <begin position="206"/>
        <end position="225"/>
    </location>
</feature>
<dbReference type="GO" id="GO:0016853">
    <property type="term" value="F:isomerase activity"/>
    <property type="evidence" value="ECO:0007669"/>
    <property type="project" value="UniProtKB-KW"/>
</dbReference>
<feature type="transmembrane region" description="Helical" evidence="3">
    <location>
        <begin position="396"/>
        <end position="417"/>
    </location>
</feature>
<protein>
    <submittedName>
        <fullName evidence="4">Uncharacterized protein</fullName>
    </submittedName>
</protein>
<dbReference type="GO" id="GO:0005996">
    <property type="term" value="P:monosaccharide metabolic process"/>
    <property type="evidence" value="ECO:0007669"/>
    <property type="project" value="InterPro"/>
</dbReference>
<evidence type="ECO:0000313" key="5">
    <source>
        <dbReference type="Proteomes" id="UP000285060"/>
    </source>
</evidence>
<feature type="compositionally biased region" description="Low complexity" evidence="2">
    <location>
        <begin position="292"/>
        <end position="302"/>
    </location>
</feature>
<dbReference type="Gene3D" id="3.40.1650.10">
    <property type="entry name" value="RbsD-like domain"/>
    <property type="match status" value="1"/>
</dbReference>
<keyword evidence="3" id="KW-0812">Transmembrane</keyword>
<dbReference type="PANTHER" id="PTHR33876:SF4">
    <property type="entry name" value="CHLOROPLAST PROTEIN FOR GROWTH AND FERTILITY 2"/>
    <property type="match status" value="1"/>
</dbReference>
<dbReference type="VEuPathDB" id="FungiDB:H310_14896"/>
<feature type="region of interest" description="Disordered" evidence="2">
    <location>
        <begin position="232"/>
        <end position="377"/>
    </location>
</feature>
<feature type="transmembrane region" description="Helical" evidence="3">
    <location>
        <begin position="134"/>
        <end position="151"/>
    </location>
</feature>
<feature type="compositionally biased region" description="Basic and acidic residues" evidence="2">
    <location>
        <begin position="309"/>
        <end position="318"/>
    </location>
</feature>
<feature type="transmembrane region" description="Helical" evidence="3">
    <location>
        <begin position="429"/>
        <end position="450"/>
    </location>
</feature>
<keyword evidence="5" id="KW-1185">Reference proteome</keyword>
<dbReference type="InterPro" id="IPR052776">
    <property type="entry name" value="Chloro_ReproSupport/MetalTrans"/>
</dbReference>
<dbReference type="AlphaFoldDB" id="A0A3R6YBT7"/>
<keyword evidence="3" id="KW-0472">Membrane</keyword>
<dbReference type="Pfam" id="PF05025">
    <property type="entry name" value="RbsD_FucU"/>
    <property type="match status" value="1"/>
</dbReference>
<evidence type="ECO:0000256" key="1">
    <source>
        <dbReference type="ARBA" id="ARBA00023235"/>
    </source>
</evidence>
<sequence>MGHGDELLIADANFPVSSQGVNSVVYLPGSTATSVLDAVLKLFPLDSFDQFQATVMKQVHSSDDAPIVQEFQSMLNHAYQTVDGSSKPASIARVDRFGFYDRSKTVYAIVSTGESRLYGNIIIKKGVIDGTGKTVLLVATALGFGVFHVMSGPDHLSALATLSAGSSWRSFALGVRWGCGHSLGLIIMAFIFILLDDSLNLEKLDIVTEVVVGVFMIGLGVHGVYNANKKLGDPHQLGHSHGGSGPSSDSHSKPKEQPYEEVPCVCDDSVRSSRRRSFSDESPAPSLHADPTPEQSPSPSETPTHKKRIVMDEKDPAHVSRPSVELVENDKDTAVDELESSGTTLSSSMVEETDDGSSDDDNAPLGQSRAQKKELRGRWRRCVPQVDMENPTTQKATALLVGIVHGIAGPGGILGVMPAVRYHNWMRSMVYLGTFCATSIVIMGLFAAMYGELTSRLGQRSAVVAYRINVFSAVLSIGVGILWIVLVALGKMKAVFG</sequence>
<feature type="transmembrane region" description="Helical" evidence="3">
    <location>
        <begin position="470"/>
        <end position="489"/>
    </location>
</feature>
<organism evidence="4 5">
    <name type="scientific">Aphanomyces invadans</name>
    <dbReference type="NCBI Taxonomy" id="157072"/>
    <lineage>
        <taxon>Eukaryota</taxon>
        <taxon>Sar</taxon>
        <taxon>Stramenopiles</taxon>
        <taxon>Oomycota</taxon>
        <taxon>Saprolegniomycetes</taxon>
        <taxon>Saprolegniales</taxon>
        <taxon>Verrucalvaceae</taxon>
        <taxon>Aphanomyces</taxon>
    </lineage>
</organism>
<reference evidence="4 5" key="1">
    <citation type="submission" date="2018-08" db="EMBL/GenBank/DDBJ databases">
        <title>Aphanomyces genome sequencing and annotation.</title>
        <authorList>
            <person name="Minardi D."/>
            <person name="Oidtmann B."/>
            <person name="Van Der Giezen M."/>
            <person name="Studholme D.J."/>
        </authorList>
    </citation>
    <scope>NUCLEOTIDE SEQUENCE [LARGE SCALE GENOMIC DNA]</scope>
    <source>
        <strain evidence="4 5">NJM0002</strain>
    </source>
</reference>
<dbReference type="Proteomes" id="UP000285060">
    <property type="component" value="Unassembled WGS sequence"/>
</dbReference>
<proteinExistence type="predicted"/>
<gene>
    <name evidence="4" type="ORF">DYB32_004494</name>
</gene>
<dbReference type="PANTHER" id="PTHR33876">
    <property type="entry name" value="UNNAMED PRODUCT"/>
    <property type="match status" value="1"/>
</dbReference>
<feature type="compositionally biased region" description="Acidic residues" evidence="2">
    <location>
        <begin position="351"/>
        <end position="362"/>
    </location>
</feature>
<keyword evidence="3" id="KW-1133">Transmembrane helix</keyword>
<dbReference type="GO" id="GO:0048029">
    <property type="term" value="F:monosaccharide binding"/>
    <property type="evidence" value="ECO:0007669"/>
    <property type="project" value="InterPro"/>
</dbReference>
<feature type="transmembrane region" description="Helical" evidence="3">
    <location>
        <begin position="171"/>
        <end position="194"/>
    </location>
</feature>
<dbReference type="InterPro" id="IPR023750">
    <property type="entry name" value="RbsD-like_sf"/>
</dbReference>
<comment type="caution">
    <text evidence="4">The sequence shown here is derived from an EMBL/GenBank/DDBJ whole genome shotgun (WGS) entry which is preliminary data.</text>
</comment>
<evidence type="ECO:0000256" key="3">
    <source>
        <dbReference type="SAM" id="Phobius"/>
    </source>
</evidence>
<evidence type="ECO:0000256" key="2">
    <source>
        <dbReference type="SAM" id="MobiDB-lite"/>
    </source>
</evidence>
<keyword evidence="1" id="KW-0413">Isomerase</keyword>
<dbReference type="EMBL" id="QUSY01000185">
    <property type="protein sequence ID" value="RHY31786.1"/>
    <property type="molecule type" value="Genomic_DNA"/>
</dbReference>
<evidence type="ECO:0000313" key="4">
    <source>
        <dbReference type="EMBL" id="RHY31786.1"/>
    </source>
</evidence>
<name>A0A3R6YBT7_9STRA</name>
<dbReference type="InterPro" id="IPR007721">
    <property type="entry name" value="RbsD_FucU"/>
</dbReference>
<dbReference type="SUPFAM" id="SSF102546">
    <property type="entry name" value="RbsD-like"/>
    <property type="match status" value="1"/>
</dbReference>